<gene>
    <name evidence="3" type="ORF">CAL28_02750</name>
</gene>
<dbReference type="GO" id="GO:0031167">
    <property type="term" value="P:rRNA methylation"/>
    <property type="evidence" value="ECO:0007669"/>
    <property type="project" value="InterPro"/>
</dbReference>
<protein>
    <submittedName>
        <fullName evidence="3">16S rRNA (Guanine(966)-N(2))-methyltransferase RsmD</fullName>
    </submittedName>
</protein>
<accession>A0A261UYC7</accession>
<dbReference type="InterPro" id="IPR004398">
    <property type="entry name" value="RNA_MeTrfase_RsmD"/>
</dbReference>
<evidence type="ECO:0000256" key="2">
    <source>
        <dbReference type="ARBA" id="ARBA00022679"/>
    </source>
</evidence>
<name>A0A261UYC7_9BORD</name>
<dbReference type="PANTHER" id="PTHR43542">
    <property type="entry name" value="METHYLTRANSFERASE"/>
    <property type="match status" value="1"/>
</dbReference>
<dbReference type="RefSeq" id="WP_094839869.1">
    <property type="nucleotide sequence ID" value="NZ_NEVS01000001.1"/>
</dbReference>
<keyword evidence="4" id="KW-1185">Reference proteome</keyword>
<dbReference type="Proteomes" id="UP000215767">
    <property type="component" value="Unassembled WGS sequence"/>
</dbReference>
<dbReference type="CDD" id="cd02440">
    <property type="entry name" value="AdoMet_MTases"/>
    <property type="match status" value="1"/>
</dbReference>
<keyword evidence="2 3" id="KW-0808">Transferase</keyword>
<dbReference type="Pfam" id="PF03602">
    <property type="entry name" value="Cons_hypoth95"/>
    <property type="match status" value="1"/>
</dbReference>
<organism evidence="3 4">
    <name type="scientific">Bordetella genomosp. 11</name>
    <dbReference type="NCBI Taxonomy" id="1416808"/>
    <lineage>
        <taxon>Bacteria</taxon>
        <taxon>Pseudomonadati</taxon>
        <taxon>Pseudomonadota</taxon>
        <taxon>Betaproteobacteria</taxon>
        <taxon>Burkholderiales</taxon>
        <taxon>Alcaligenaceae</taxon>
        <taxon>Bordetella</taxon>
    </lineage>
</organism>
<dbReference type="InterPro" id="IPR029063">
    <property type="entry name" value="SAM-dependent_MTases_sf"/>
</dbReference>
<evidence type="ECO:0000256" key="1">
    <source>
        <dbReference type="ARBA" id="ARBA00022603"/>
    </source>
</evidence>
<sequence length="202" mass="22461">MTNKYIRIVGGQYRRTPIAVIDAPGLRPTPDRVRETLYNWLHYFWDGDFAGKSVLDLFAGSGALGFEAASRGVAHVQMVERDKAALAALRALRDKLGADHIRIHAGDAMETLRRMDASRYDLILLDPPFGQGWLERIWPLLPGVLNDGALVYVESEAEIRAPEPAPAPTPASAEPETQFEILRKDRAGAVHYALLRFAAMRK</sequence>
<proteinExistence type="predicted"/>
<comment type="caution">
    <text evidence="3">The sequence shown here is derived from an EMBL/GenBank/DDBJ whole genome shotgun (WGS) entry which is preliminary data.</text>
</comment>
<dbReference type="GO" id="GO:0003676">
    <property type="term" value="F:nucleic acid binding"/>
    <property type="evidence" value="ECO:0007669"/>
    <property type="project" value="InterPro"/>
</dbReference>
<evidence type="ECO:0000313" key="3">
    <source>
        <dbReference type="EMBL" id="OZI66665.1"/>
    </source>
</evidence>
<dbReference type="OrthoDB" id="9803017at2"/>
<dbReference type="PROSITE" id="PS00092">
    <property type="entry name" value="N6_MTASE"/>
    <property type="match status" value="1"/>
</dbReference>
<dbReference type="AlphaFoldDB" id="A0A261UYC7"/>
<evidence type="ECO:0000313" key="4">
    <source>
        <dbReference type="Proteomes" id="UP000215767"/>
    </source>
</evidence>
<dbReference type="GO" id="GO:0008168">
    <property type="term" value="F:methyltransferase activity"/>
    <property type="evidence" value="ECO:0007669"/>
    <property type="project" value="UniProtKB-KW"/>
</dbReference>
<dbReference type="InterPro" id="IPR002052">
    <property type="entry name" value="DNA_methylase_N6_adenine_CS"/>
</dbReference>
<dbReference type="EMBL" id="NEVS01000001">
    <property type="protein sequence ID" value="OZI66665.1"/>
    <property type="molecule type" value="Genomic_DNA"/>
</dbReference>
<keyword evidence="1 3" id="KW-0489">Methyltransferase</keyword>
<dbReference type="PANTHER" id="PTHR43542:SF1">
    <property type="entry name" value="METHYLTRANSFERASE"/>
    <property type="match status" value="1"/>
</dbReference>
<reference evidence="4" key="1">
    <citation type="submission" date="2017-05" db="EMBL/GenBank/DDBJ databases">
        <title>Complete and WGS of Bordetella genogroups.</title>
        <authorList>
            <person name="Spilker T."/>
            <person name="Lipuma J."/>
        </authorList>
    </citation>
    <scope>NUCLEOTIDE SEQUENCE [LARGE SCALE GENOMIC DNA]</scope>
    <source>
        <strain evidence="4">AU8856</strain>
    </source>
</reference>
<dbReference type="SUPFAM" id="SSF53335">
    <property type="entry name" value="S-adenosyl-L-methionine-dependent methyltransferases"/>
    <property type="match status" value="1"/>
</dbReference>
<dbReference type="Gene3D" id="3.40.50.150">
    <property type="entry name" value="Vaccinia Virus protein VP39"/>
    <property type="match status" value="1"/>
</dbReference>